<dbReference type="GO" id="GO:0019243">
    <property type="term" value="P:methylglyoxal catabolic process to D-lactate via S-lactoyl-glutathione"/>
    <property type="evidence" value="ECO:0007669"/>
    <property type="project" value="InterPro"/>
</dbReference>
<feature type="region of interest" description="Disordered" evidence="10">
    <location>
        <begin position="193"/>
        <end position="216"/>
    </location>
</feature>
<dbReference type="GO" id="GO:0046872">
    <property type="term" value="F:metal ion binding"/>
    <property type="evidence" value="ECO:0007669"/>
    <property type="project" value="UniProtKB-KW"/>
</dbReference>
<evidence type="ECO:0000256" key="7">
    <source>
        <dbReference type="ARBA" id="ARBA00022801"/>
    </source>
</evidence>
<evidence type="ECO:0000256" key="2">
    <source>
        <dbReference type="ARBA" id="ARBA00001947"/>
    </source>
</evidence>
<evidence type="ECO:0000256" key="8">
    <source>
        <dbReference type="ARBA" id="ARBA00022833"/>
    </source>
</evidence>
<dbReference type="InterPro" id="IPR050110">
    <property type="entry name" value="Glyoxalase_II_hydrolase"/>
</dbReference>
<feature type="domain" description="Metallo-beta-lactamase" evidence="11">
    <location>
        <begin position="13"/>
        <end position="175"/>
    </location>
</feature>
<sequence>MALTITPIPAFTDNYIWALHNADGQVYVVDPGDASPVTAWLTSNQLTLAGILITHHHADHTGGIDGLLASAQVPVYGPAGGHIKQIDHTLQEGDQVTVLGHAFDIMETPGHTLDHIVYFHPGLPDDADSVPLLFCGDTLFAGGCGRIFEGNPTMMYNSLQRLAALPAETQVFCAHEYTLANLAFAAGADPENSDLAQRQVTERDKRDQQRPTLPSSILLEQRTNPFLRCHSQGLQAAVQQRISQKIDTGVELFTALRRLKDQA</sequence>
<dbReference type="Pfam" id="PF00753">
    <property type="entry name" value="Lactamase_B"/>
    <property type="match status" value="1"/>
</dbReference>
<proteinExistence type="inferred from homology"/>
<dbReference type="PIRSF" id="PIRSF005457">
    <property type="entry name" value="Glx"/>
    <property type="match status" value="1"/>
</dbReference>
<evidence type="ECO:0000256" key="9">
    <source>
        <dbReference type="ARBA" id="ARBA00031044"/>
    </source>
</evidence>
<comment type="caution">
    <text evidence="12">The sequence shown here is derived from an EMBL/GenBank/DDBJ whole genome shotgun (WGS) entry which is preliminary data.</text>
</comment>
<dbReference type="PANTHER" id="PTHR43705:SF1">
    <property type="entry name" value="HYDROXYACYLGLUTATHIONE HYDROLASE GLOB"/>
    <property type="match status" value="1"/>
</dbReference>
<evidence type="ECO:0000256" key="1">
    <source>
        <dbReference type="ARBA" id="ARBA00001623"/>
    </source>
</evidence>
<accession>A0A0F9Z461</accession>
<dbReference type="NCBIfam" id="TIGR03413">
    <property type="entry name" value="GSH_gloB"/>
    <property type="match status" value="1"/>
</dbReference>
<dbReference type="SMART" id="SM00849">
    <property type="entry name" value="Lactamase_B"/>
    <property type="match status" value="1"/>
</dbReference>
<evidence type="ECO:0000256" key="4">
    <source>
        <dbReference type="ARBA" id="ARBA00006759"/>
    </source>
</evidence>
<comment type="catalytic activity">
    <reaction evidence="1">
        <text>an S-(2-hydroxyacyl)glutathione + H2O = a 2-hydroxy carboxylate + glutathione + H(+)</text>
        <dbReference type="Rhea" id="RHEA:21864"/>
        <dbReference type="ChEBI" id="CHEBI:15377"/>
        <dbReference type="ChEBI" id="CHEBI:15378"/>
        <dbReference type="ChEBI" id="CHEBI:57925"/>
        <dbReference type="ChEBI" id="CHEBI:58896"/>
        <dbReference type="ChEBI" id="CHEBI:71261"/>
        <dbReference type="EC" id="3.1.2.6"/>
    </reaction>
</comment>
<evidence type="ECO:0000259" key="11">
    <source>
        <dbReference type="SMART" id="SM00849"/>
    </source>
</evidence>
<protein>
    <recommendedName>
        <fullName evidence="5">hydroxyacylglutathione hydrolase</fullName>
        <ecNumber evidence="5">3.1.2.6</ecNumber>
    </recommendedName>
    <alternativeName>
        <fullName evidence="9">Glyoxalase II</fullName>
    </alternativeName>
</protein>
<dbReference type="InterPro" id="IPR036866">
    <property type="entry name" value="RibonucZ/Hydroxyglut_hydro"/>
</dbReference>
<dbReference type="InterPro" id="IPR001279">
    <property type="entry name" value="Metallo-B-lactamas"/>
</dbReference>
<name>A0A0F9Z461_9ZZZZ</name>
<comment type="cofactor">
    <cofactor evidence="2">
        <name>Zn(2+)</name>
        <dbReference type="ChEBI" id="CHEBI:29105"/>
    </cofactor>
</comment>
<evidence type="ECO:0000256" key="10">
    <source>
        <dbReference type="SAM" id="MobiDB-lite"/>
    </source>
</evidence>
<dbReference type="Gene3D" id="3.60.15.10">
    <property type="entry name" value="Ribonuclease Z/Hydroxyacylglutathione hydrolase-like"/>
    <property type="match status" value="1"/>
</dbReference>
<comment type="pathway">
    <text evidence="3">Secondary metabolite metabolism; methylglyoxal degradation; (R)-lactate from methylglyoxal: step 2/2.</text>
</comment>
<evidence type="ECO:0000256" key="6">
    <source>
        <dbReference type="ARBA" id="ARBA00022723"/>
    </source>
</evidence>
<dbReference type="GO" id="GO:0004416">
    <property type="term" value="F:hydroxyacylglutathione hydrolase activity"/>
    <property type="evidence" value="ECO:0007669"/>
    <property type="project" value="UniProtKB-EC"/>
</dbReference>
<dbReference type="PANTHER" id="PTHR43705">
    <property type="entry name" value="HYDROXYACYLGLUTATHIONE HYDROLASE"/>
    <property type="match status" value="1"/>
</dbReference>
<gene>
    <name evidence="12" type="ORF">LCGC14_0014780</name>
</gene>
<dbReference type="SUPFAM" id="SSF56281">
    <property type="entry name" value="Metallo-hydrolase/oxidoreductase"/>
    <property type="match status" value="1"/>
</dbReference>
<dbReference type="InterPro" id="IPR017782">
    <property type="entry name" value="Hydroxyacylglutathione_Hdrlase"/>
</dbReference>
<dbReference type="InterPro" id="IPR035680">
    <property type="entry name" value="Clx_II_MBL"/>
</dbReference>
<evidence type="ECO:0000256" key="3">
    <source>
        <dbReference type="ARBA" id="ARBA00004963"/>
    </source>
</evidence>
<keyword evidence="6" id="KW-0479">Metal-binding</keyword>
<dbReference type="EMBL" id="LAZR01000002">
    <property type="protein sequence ID" value="KKO11974.1"/>
    <property type="molecule type" value="Genomic_DNA"/>
</dbReference>
<comment type="similarity">
    <text evidence="4">Belongs to the metallo-beta-lactamase superfamily. Glyoxalase II family.</text>
</comment>
<evidence type="ECO:0000256" key="5">
    <source>
        <dbReference type="ARBA" id="ARBA00011917"/>
    </source>
</evidence>
<dbReference type="Pfam" id="PF16123">
    <property type="entry name" value="HAGH_C"/>
    <property type="match status" value="1"/>
</dbReference>
<reference evidence="12" key="1">
    <citation type="journal article" date="2015" name="Nature">
        <title>Complex archaea that bridge the gap between prokaryotes and eukaryotes.</title>
        <authorList>
            <person name="Spang A."/>
            <person name="Saw J.H."/>
            <person name="Jorgensen S.L."/>
            <person name="Zaremba-Niedzwiedzka K."/>
            <person name="Martijn J."/>
            <person name="Lind A.E."/>
            <person name="van Eijk R."/>
            <person name="Schleper C."/>
            <person name="Guy L."/>
            <person name="Ettema T.J."/>
        </authorList>
    </citation>
    <scope>NUCLEOTIDE SEQUENCE</scope>
</reference>
<keyword evidence="7" id="KW-0378">Hydrolase</keyword>
<keyword evidence="8" id="KW-0862">Zinc</keyword>
<feature type="compositionally biased region" description="Basic and acidic residues" evidence="10">
    <location>
        <begin position="200"/>
        <end position="209"/>
    </location>
</feature>
<dbReference type="AlphaFoldDB" id="A0A0F9Z461"/>
<dbReference type="HAMAP" id="MF_01374">
    <property type="entry name" value="Glyoxalase_2"/>
    <property type="match status" value="1"/>
</dbReference>
<dbReference type="CDD" id="cd07723">
    <property type="entry name" value="hydroxyacylglutathione_hydrolase_MBL-fold"/>
    <property type="match status" value="1"/>
</dbReference>
<dbReference type="EC" id="3.1.2.6" evidence="5"/>
<evidence type="ECO:0000313" key="12">
    <source>
        <dbReference type="EMBL" id="KKO11974.1"/>
    </source>
</evidence>
<organism evidence="12">
    <name type="scientific">marine sediment metagenome</name>
    <dbReference type="NCBI Taxonomy" id="412755"/>
    <lineage>
        <taxon>unclassified sequences</taxon>
        <taxon>metagenomes</taxon>
        <taxon>ecological metagenomes</taxon>
    </lineage>
</organism>
<dbReference type="InterPro" id="IPR032282">
    <property type="entry name" value="HAGH_C"/>
</dbReference>